<reference evidence="3" key="1">
    <citation type="submission" date="2017-09" db="EMBL/GenBank/DDBJ databases">
        <authorList>
            <person name="Regsiter A."/>
            <person name="William W."/>
        </authorList>
    </citation>
    <scope>NUCLEOTIDE SEQUENCE [LARGE SCALE GENOMIC DNA]</scope>
    <source>
        <strain evidence="3">500-1</strain>
    </source>
</reference>
<organism evidence="2 3">
    <name type="scientific">Pseudodesulfovibrio profundus</name>
    <dbReference type="NCBI Taxonomy" id="57320"/>
    <lineage>
        <taxon>Bacteria</taxon>
        <taxon>Pseudomonadati</taxon>
        <taxon>Thermodesulfobacteriota</taxon>
        <taxon>Desulfovibrionia</taxon>
        <taxon>Desulfovibrionales</taxon>
        <taxon>Desulfovibrionaceae</taxon>
    </lineage>
</organism>
<dbReference type="EMBL" id="LT907975">
    <property type="protein sequence ID" value="SOB58265.1"/>
    <property type="molecule type" value="Genomic_DNA"/>
</dbReference>
<evidence type="ECO:0000313" key="2">
    <source>
        <dbReference type="EMBL" id="SOB58265.1"/>
    </source>
</evidence>
<evidence type="ECO:0000313" key="3">
    <source>
        <dbReference type="Proteomes" id="UP000219215"/>
    </source>
</evidence>
<evidence type="ECO:0000259" key="1">
    <source>
        <dbReference type="Pfam" id="PF21926"/>
    </source>
</evidence>
<dbReference type="KEGG" id="pprf:DPRO_1372"/>
<dbReference type="Gene3D" id="3.40.630.30">
    <property type="match status" value="1"/>
</dbReference>
<name>A0A2C8F6M6_9BACT</name>
<dbReference type="RefSeq" id="WP_232005730.1">
    <property type="nucleotide sequence ID" value="NZ_LT907975.1"/>
</dbReference>
<gene>
    <name evidence="2" type="ORF">DPRO_1372</name>
</gene>
<accession>A0A2C8F6M6</accession>
<dbReference type="Pfam" id="PF21926">
    <property type="entry name" value="FeeM"/>
    <property type="match status" value="1"/>
</dbReference>
<dbReference type="InterPro" id="IPR016181">
    <property type="entry name" value="Acyl_CoA_acyltransferase"/>
</dbReference>
<dbReference type="Proteomes" id="UP000219215">
    <property type="component" value="Chromosome DPRO"/>
</dbReference>
<keyword evidence="3" id="KW-1185">Reference proteome</keyword>
<feature type="domain" description="N-acyl amino acid synthase FeeM catalytic core" evidence="1">
    <location>
        <begin position="51"/>
        <end position="208"/>
    </location>
</feature>
<protein>
    <recommendedName>
        <fullName evidence="1">N-acyl amino acid synthase FeeM catalytic core domain-containing protein</fullName>
    </recommendedName>
</protein>
<dbReference type="SUPFAM" id="SSF55729">
    <property type="entry name" value="Acyl-CoA N-acyltransferases (Nat)"/>
    <property type="match status" value="1"/>
</dbReference>
<sequence>MVKKGKVKKMESGLERRRTVRIRRSSLIKNKLEGIDRPAMKIAETQEELEQAFGIVYDAYRAANYIKEPHPSKMAYGIHSLLPTTCVFVFKSYLSVLSTMTYIPDTPVFGLPMDAVYKEELDTLRNQGRNIAEVGALATPKQRRWINLISYLAKALFWYARMTDVDDVCIMVNPKHVRFYKEIFLFEDFGEEKWYDGVDAPAVALRVDMDTYERKMTDAYGEADFDTDLLSFFTKVNNVILDPNIEYPIKRTLPLDMSTVKGFITKRPELLETMTEDQEQLFRMIYYEINGIESGFTH</sequence>
<dbReference type="AlphaFoldDB" id="A0A2C8F6M6"/>
<proteinExistence type="predicted"/>
<dbReference type="InterPro" id="IPR054597">
    <property type="entry name" value="FeeM_cat"/>
</dbReference>